<accession>A0AAN6G2Z2</accession>
<protein>
    <submittedName>
        <fullName evidence="2">Uncharacterized protein</fullName>
    </submittedName>
</protein>
<feature type="non-terminal residue" evidence="2">
    <location>
        <position position="348"/>
    </location>
</feature>
<dbReference type="Proteomes" id="UP001176521">
    <property type="component" value="Unassembled WGS sequence"/>
</dbReference>
<keyword evidence="3" id="KW-1185">Reference proteome</keyword>
<feature type="compositionally biased region" description="Basic and acidic residues" evidence="1">
    <location>
        <begin position="325"/>
        <end position="338"/>
    </location>
</feature>
<name>A0AAN6G2Z2_9BASI</name>
<feature type="region of interest" description="Disordered" evidence="1">
    <location>
        <begin position="29"/>
        <end position="48"/>
    </location>
</feature>
<reference evidence="2" key="1">
    <citation type="journal article" date="2023" name="PhytoFront">
        <title>Draft Genome Resources of Seven Strains of Tilletia horrida, Causal Agent of Kernel Smut of Rice.</title>
        <authorList>
            <person name="Khanal S."/>
            <person name="Antony Babu S."/>
            <person name="Zhou X.G."/>
        </authorList>
    </citation>
    <scope>NUCLEOTIDE SEQUENCE</scope>
    <source>
        <strain evidence="2">TX3</strain>
    </source>
</reference>
<evidence type="ECO:0000313" key="2">
    <source>
        <dbReference type="EMBL" id="KAK0518028.1"/>
    </source>
</evidence>
<gene>
    <name evidence="2" type="ORF">OC842_007921</name>
</gene>
<evidence type="ECO:0000313" key="3">
    <source>
        <dbReference type="Proteomes" id="UP001176521"/>
    </source>
</evidence>
<proteinExistence type="predicted"/>
<sequence>MRARQTEVEEALRTIRDFPVGSAVHLPVSQHAPYDDSANTPAQSSEKQRMHVVEYATQLPAPTDIHRAATIARFVGDQILTAQRSCGFFVNPEHKFHCSGTFPNGAKYAPGLHTTSHGCGLSLFAVLLDSLFAANTQLHDEIFHSAQRQELLAADDLLGCAVSHMGDDQSGGVYVETPDWAAAYVGTSRNFKERENSFLAAAANASLRAALNSKLRAVLERVPADNWARVVLLRVESTAPILARHLAETALNIVVGATDWRHLNIRFVDSLATEAPAQEQSHQGGGHQGGQETRAEKALRKRTWLAKMPSTKRAEFNAKRREAEKLAKLKETPAEKAKRLAKQRAASI</sequence>
<feature type="region of interest" description="Disordered" evidence="1">
    <location>
        <begin position="275"/>
        <end position="298"/>
    </location>
</feature>
<comment type="caution">
    <text evidence="2">The sequence shown here is derived from an EMBL/GenBank/DDBJ whole genome shotgun (WGS) entry which is preliminary data.</text>
</comment>
<dbReference type="EMBL" id="JAPDMQ010001468">
    <property type="protein sequence ID" value="KAK0518028.1"/>
    <property type="molecule type" value="Genomic_DNA"/>
</dbReference>
<dbReference type="AlphaFoldDB" id="A0AAN6G2Z2"/>
<organism evidence="2 3">
    <name type="scientific">Tilletia horrida</name>
    <dbReference type="NCBI Taxonomy" id="155126"/>
    <lineage>
        <taxon>Eukaryota</taxon>
        <taxon>Fungi</taxon>
        <taxon>Dikarya</taxon>
        <taxon>Basidiomycota</taxon>
        <taxon>Ustilaginomycotina</taxon>
        <taxon>Exobasidiomycetes</taxon>
        <taxon>Tilletiales</taxon>
        <taxon>Tilletiaceae</taxon>
        <taxon>Tilletia</taxon>
    </lineage>
</organism>
<evidence type="ECO:0000256" key="1">
    <source>
        <dbReference type="SAM" id="MobiDB-lite"/>
    </source>
</evidence>
<feature type="region of interest" description="Disordered" evidence="1">
    <location>
        <begin position="325"/>
        <end position="348"/>
    </location>
</feature>